<feature type="region of interest" description="Disordered" evidence="1">
    <location>
        <begin position="80"/>
        <end position="113"/>
    </location>
</feature>
<feature type="compositionally biased region" description="Low complexity" evidence="1">
    <location>
        <begin position="82"/>
        <end position="97"/>
    </location>
</feature>
<dbReference type="Proteomes" id="UP000002051">
    <property type="component" value="Chromosome 8"/>
</dbReference>
<gene>
    <name evidence="2" type="ordered locus">MTR_8g465860</name>
    <name evidence="3" type="ORF">MtrunA17_Chr4g0021371</name>
</gene>
<evidence type="ECO:0000256" key="1">
    <source>
        <dbReference type="SAM" id="MobiDB-lite"/>
    </source>
</evidence>
<reference evidence="3" key="5">
    <citation type="journal article" date="2018" name="Nat. Plants">
        <title>Whole-genome landscape of Medicago truncatula symbiotic genes.</title>
        <authorList>
            <person name="Pecrix Y."/>
            <person name="Gamas P."/>
            <person name="Carrere S."/>
        </authorList>
    </citation>
    <scope>NUCLEOTIDE SEQUENCE</scope>
    <source>
        <tissue evidence="3">Leaves</tissue>
    </source>
</reference>
<keyword evidence="5" id="KW-1185">Reference proteome</keyword>
<reference evidence="2 5" key="2">
    <citation type="journal article" date="2014" name="BMC Genomics">
        <title>An improved genome release (version Mt4.0) for the model legume Medicago truncatula.</title>
        <authorList>
            <person name="Tang H."/>
            <person name="Krishnakumar V."/>
            <person name="Bidwell S."/>
            <person name="Rosen B."/>
            <person name="Chan A."/>
            <person name="Zhou S."/>
            <person name="Gentzbittel L."/>
            <person name="Childs K.L."/>
            <person name="Yandell M."/>
            <person name="Gundlach H."/>
            <person name="Mayer K.F."/>
            <person name="Schwartz D.C."/>
            <person name="Town C.D."/>
        </authorList>
    </citation>
    <scope>GENOME REANNOTATION</scope>
    <source>
        <strain evidence="2">A17</strain>
        <strain evidence="4 5">cv. Jemalong A17</strain>
    </source>
</reference>
<dbReference type="Proteomes" id="UP000265566">
    <property type="component" value="Chromosome 4"/>
</dbReference>
<reference evidence="2 5" key="1">
    <citation type="journal article" date="2011" name="Nature">
        <title>The Medicago genome provides insight into the evolution of rhizobial symbioses.</title>
        <authorList>
            <person name="Young N.D."/>
            <person name="Debelle F."/>
            <person name="Oldroyd G.E."/>
            <person name="Geurts R."/>
            <person name="Cannon S.B."/>
            <person name="Udvardi M.K."/>
            <person name="Benedito V.A."/>
            <person name="Mayer K.F."/>
            <person name="Gouzy J."/>
            <person name="Schoof H."/>
            <person name="Van de Peer Y."/>
            <person name="Proost S."/>
            <person name="Cook D.R."/>
            <person name="Meyers B.C."/>
            <person name="Spannagl M."/>
            <person name="Cheung F."/>
            <person name="De Mita S."/>
            <person name="Krishnakumar V."/>
            <person name="Gundlach H."/>
            <person name="Zhou S."/>
            <person name="Mudge J."/>
            <person name="Bharti A.K."/>
            <person name="Murray J.D."/>
            <person name="Naoumkina M.A."/>
            <person name="Rosen B."/>
            <person name="Silverstein K.A."/>
            <person name="Tang H."/>
            <person name="Rombauts S."/>
            <person name="Zhao P.X."/>
            <person name="Zhou P."/>
            <person name="Barbe V."/>
            <person name="Bardou P."/>
            <person name="Bechner M."/>
            <person name="Bellec A."/>
            <person name="Berger A."/>
            <person name="Berges H."/>
            <person name="Bidwell S."/>
            <person name="Bisseling T."/>
            <person name="Choisne N."/>
            <person name="Couloux A."/>
            <person name="Denny R."/>
            <person name="Deshpande S."/>
            <person name="Dai X."/>
            <person name="Doyle J.J."/>
            <person name="Dudez A.M."/>
            <person name="Farmer A.D."/>
            <person name="Fouteau S."/>
            <person name="Franken C."/>
            <person name="Gibelin C."/>
            <person name="Gish J."/>
            <person name="Goldstein S."/>
            <person name="Gonzalez A.J."/>
            <person name="Green P.J."/>
            <person name="Hallab A."/>
            <person name="Hartog M."/>
            <person name="Hua A."/>
            <person name="Humphray S.J."/>
            <person name="Jeong D.H."/>
            <person name="Jing Y."/>
            <person name="Jocker A."/>
            <person name="Kenton S.M."/>
            <person name="Kim D.J."/>
            <person name="Klee K."/>
            <person name="Lai H."/>
            <person name="Lang C."/>
            <person name="Lin S."/>
            <person name="Macmil S.L."/>
            <person name="Magdelenat G."/>
            <person name="Matthews L."/>
            <person name="McCorrison J."/>
            <person name="Monaghan E.L."/>
            <person name="Mun J.H."/>
            <person name="Najar F.Z."/>
            <person name="Nicholson C."/>
            <person name="Noirot C."/>
            <person name="O'Bleness M."/>
            <person name="Paule C.R."/>
            <person name="Poulain J."/>
            <person name="Prion F."/>
            <person name="Qin B."/>
            <person name="Qu C."/>
            <person name="Retzel E.F."/>
            <person name="Riddle C."/>
            <person name="Sallet E."/>
            <person name="Samain S."/>
            <person name="Samson N."/>
            <person name="Sanders I."/>
            <person name="Saurat O."/>
            <person name="Scarpelli C."/>
            <person name="Schiex T."/>
            <person name="Segurens B."/>
            <person name="Severin A.J."/>
            <person name="Sherrier D.J."/>
            <person name="Shi R."/>
            <person name="Sims S."/>
            <person name="Singer S.R."/>
            <person name="Sinharoy S."/>
            <person name="Sterck L."/>
            <person name="Viollet A."/>
            <person name="Wang B.B."/>
            <person name="Wang K."/>
            <person name="Wang M."/>
            <person name="Wang X."/>
            <person name="Warfsmann J."/>
            <person name="Weissenbach J."/>
            <person name="White D.D."/>
            <person name="White J.D."/>
            <person name="Wiley G.B."/>
            <person name="Wincker P."/>
            <person name="Xing Y."/>
            <person name="Yang L."/>
            <person name="Yao Z."/>
            <person name="Ying F."/>
            <person name="Zhai J."/>
            <person name="Zhou L."/>
            <person name="Zuber A."/>
            <person name="Denarie J."/>
            <person name="Dixon R.A."/>
            <person name="May G.D."/>
            <person name="Schwartz D.C."/>
            <person name="Rogers J."/>
            <person name="Quetier F."/>
            <person name="Town C.D."/>
            <person name="Roe B.A."/>
        </authorList>
    </citation>
    <scope>NUCLEOTIDE SEQUENCE [LARGE SCALE GENOMIC DNA]</scope>
    <source>
        <strain evidence="2">A17</strain>
        <strain evidence="4 5">cv. Jemalong A17</strain>
    </source>
</reference>
<dbReference type="AlphaFoldDB" id="A0A072TQG7"/>
<dbReference type="EMBL" id="PSQE01000004">
    <property type="protein sequence ID" value="RHN60081.1"/>
    <property type="molecule type" value="Genomic_DNA"/>
</dbReference>
<evidence type="ECO:0000313" key="6">
    <source>
        <dbReference type="Proteomes" id="UP000265566"/>
    </source>
</evidence>
<dbReference type="EnsemblPlants" id="KEH19652">
    <property type="protein sequence ID" value="KEH19652"/>
    <property type="gene ID" value="MTR_8g465860"/>
</dbReference>
<dbReference type="Gramene" id="rna22289">
    <property type="protein sequence ID" value="RHN60081.1"/>
    <property type="gene ID" value="gene22289"/>
</dbReference>
<dbReference type="EMBL" id="CM001224">
    <property type="protein sequence ID" value="KEH19652.1"/>
    <property type="molecule type" value="Genomic_DNA"/>
</dbReference>
<evidence type="ECO:0000313" key="4">
    <source>
        <dbReference type="EnsemblPlants" id="KEH19652"/>
    </source>
</evidence>
<evidence type="ECO:0000313" key="3">
    <source>
        <dbReference type="EMBL" id="RHN60081.1"/>
    </source>
</evidence>
<evidence type="ECO:0000313" key="5">
    <source>
        <dbReference type="Proteomes" id="UP000002051"/>
    </source>
</evidence>
<dbReference type="HOGENOM" id="CLU_2137239_0_0_1"/>
<reference evidence="4" key="3">
    <citation type="submission" date="2015-04" db="UniProtKB">
        <authorList>
            <consortium name="EnsemblPlants"/>
        </authorList>
    </citation>
    <scope>IDENTIFICATION</scope>
    <source>
        <strain evidence="4">cv. Jemalong A17</strain>
    </source>
</reference>
<organism evidence="2 5">
    <name type="scientific">Medicago truncatula</name>
    <name type="common">Barrel medic</name>
    <name type="synonym">Medicago tribuloides</name>
    <dbReference type="NCBI Taxonomy" id="3880"/>
    <lineage>
        <taxon>Eukaryota</taxon>
        <taxon>Viridiplantae</taxon>
        <taxon>Streptophyta</taxon>
        <taxon>Embryophyta</taxon>
        <taxon>Tracheophyta</taxon>
        <taxon>Spermatophyta</taxon>
        <taxon>Magnoliopsida</taxon>
        <taxon>eudicotyledons</taxon>
        <taxon>Gunneridae</taxon>
        <taxon>Pentapetalae</taxon>
        <taxon>rosids</taxon>
        <taxon>fabids</taxon>
        <taxon>Fabales</taxon>
        <taxon>Fabaceae</taxon>
        <taxon>Papilionoideae</taxon>
        <taxon>50 kb inversion clade</taxon>
        <taxon>NPAAA clade</taxon>
        <taxon>Hologalegina</taxon>
        <taxon>IRL clade</taxon>
        <taxon>Trifolieae</taxon>
        <taxon>Medicago</taxon>
    </lineage>
</organism>
<reference evidence="6" key="4">
    <citation type="journal article" date="2018" name="Nat. Plants">
        <title>Whole-genome landscape of Medicago truncatula symbiotic genes.</title>
        <authorList>
            <person name="Pecrix Y."/>
            <person name="Staton S.E."/>
            <person name="Sallet E."/>
            <person name="Lelandais-Briere C."/>
            <person name="Moreau S."/>
            <person name="Carrere S."/>
            <person name="Blein T."/>
            <person name="Jardinaud M.F."/>
            <person name="Latrasse D."/>
            <person name="Zouine M."/>
            <person name="Zahm M."/>
            <person name="Kreplak J."/>
            <person name="Mayjonade B."/>
            <person name="Satge C."/>
            <person name="Perez M."/>
            <person name="Cauet S."/>
            <person name="Marande W."/>
            <person name="Chantry-Darmon C."/>
            <person name="Lopez-Roques C."/>
            <person name="Bouchez O."/>
            <person name="Berard A."/>
            <person name="Debelle F."/>
            <person name="Munos S."/>
            <person name="Bendahmane A."/>
            <person name="Berges H."/>
            <person name="Niebel A."/>
            <person name="Buitink J."/>
            <person name="Frugier F."/>
            <person name="Benhamed M."/>
            <person name="Crespi M."/>
            <person name="Gouzy J."/>
            <person name="Gamas P."/>
        </authorList>
    </citation>
    <scope>NUCLEOTIDE SEQUENCE [LARGE SCALE GENOMIC DNA]</scope>
    <source>
        <strain evidence="6">cv. Jemalong A17</strain>
    </source>
</reference>
<dbReference type="STRING" id="3880.A0A072TQG7"/>
<name>A0A072TQG7_MEDTR</name>
<feature type="compositionally biased region" description="Basic residues" evidence="1">
    <location>
        <begin position="104"/>
        <end position="113"/>
    </location>
</feature>
<sequence>MDTCDNSLNPSYNRRITYEKYLDTSDNLYPIFLNLSRSKLLENIQSSISKITSSRDSLQSCEQPSFIAQGQLERAMGWACEGPNSSSSGNSSTKNSGIPPKFHEHIKKWREIV</sequence>
<accession>A0A072TQG7</accession>
<protein>
    <submittedName>
        <fullName evidence="2 4">Uncharacterized protein</fullName>
    </submittedName>
</protein>
<proteinExistence type="predicted"/>
<evidence type="ECO:0000313" key="2">
    <source>
        <dbReference type="EMBL" id="KEH19652.1"/>
    </source>
</evidence>